<proteinExistence type="inferred from homology"/>
<dbReference type="InterPro" id="IPR023614">
    <property type="entry name" value="Porin_dom_sf"/>
</dbReference>
<dbReference type="CDD" id="cd07305">
    <property type="entry name" value="Porin3_Tom40"/>
    <property type="match status" value="1"/>
</dbReference>
<keyword evidence="4" id="KW-1134">Transmembrane beta strand</keyword>
<keyword evidence="3" id="KW-0813">Transport</keyword>
<evidence type="ECO:0000256" key="9">
    <source>
        <dbReference type="ARBA" id="ARBA00023136"/>
    </source>
</evidence>
<evidence type="ECO:0000313" key="11">
    <source>
        <dbReference type="Proteomes" id="UP001217918"/>
    </source>
</evidence>
<dbReference type="PANTHER" id="PTHR10802">
    <property type="entry name" value="MITOCHONDRIAL IMPORT RECEPTOR SUBUNIT TOM40"/>
    <property type="match status" value="1"/>
</dbReference>
<evidence type="ECO:0000256" key="2">
    <source>
        <dbReference type="ARBA" id="ARBA00010510"/>
    </source>
</evidence>
<keyword evidence="5" id="KW-0812">Transmembrane</keyword>
<dbReference type="GO" id="GO:0005741">
    <property type="term" value="C:mitochondrial outer membrane"/>
    <property type="evidence" value="ECO:0007669"/>
    <property type="project" value="UniProtKB-SubCell"/>
</dbReference>
<comment type="similarity">
    <text evidence="2">Belongs to the Tom40 family.</text>
</comment>
<dbReference type="Pfam" id="PF01459">
    <property type="entry name" value="Porin_3"/>
    <property type="match status" value="1"/>
</dbReference>
<dbReference type="InterPro" id="IPR027246">
    <property type="entry name" value="Porin_Euk/Tom40"/>
</dbReference>
<comment type="caution">
    <text evidence="10">The sequence shown here is derived from an EMBL/GenBank/DDBJ whole genome shotgun (WGS) entry which is preliminary data.</text>
</comment>
<keyword evidence="7" id="KW-0653">Protein transport</keyword>
<dbReference type="Proteomes" id="UP001217918">
    <property type="component" value="Unassembled WGS sequence"/>
</dbReference>
<dbReference type="InterPro" id="IPR037930">
    <property type="entry name" value="Tom40"/>
</dbReference>
<evidence type="ECO:0000256" key="4">
    <source>
        <dbReference type="ARBA" id="ARBA00022452"/>
    </source>
</evidence>
<gene>
    <name evidence="10" type="ORF">P8C59_005225</name>
</gene>
<dbReference type="Gene3D" id="2.40.160.10">
    <property type="entry name" value="Porin"/>
    <property type="match status" value="1"/>
</dbReference>
<dbReference type="EMBL" id="JAQQPM010000004">
    <property type="protein sequence ID" value="KAK2070753.1"/>
    <property type="molecule type" value="Genomic_DNA"/>
</dbReference>
<evidence type="ECO:0008006" key="12">
    <source>
        <dbReference type="Google" id="ProtNLM"/>
    </source>
</evidence>
<keyword evidence="11" id="KW-1185">Reference proteome</keyword>
<dbReference type="AlphaFoldDB" id="A0AAD9I4F2"/>
<accession>A0AAD9I4F2</accession>
<name>A0AAD9I4F2_9PEZI</name>
<keyword evidence="8" id="KW-0496">Mitochondrion</keyword>
<evidence type="ECO:0000256" key="8">
    <source>
        <dbReference type="ARBA" id="ARBA00023128"/>
    </source>
</evidence>
<evidence type="ECO:0000256" key="7">
    <source>
        <dbReference type="ARBA" id="ARBA00022927"/>
    </source>
</evidence>
<evidence type="ECO:0000256" key="6">
    <source>
        <dbReference type="ARBA" id="ARBA00022787"/>
    </source>
</evidence>
<dbReference type="GO" id="GO:0030150">
    <property type="term" value="P:protein import into mitochondrial matrix"/>
    <property type="evidence" value="ECO:0007669"/>
    <property type="project" value="InterPro"/>
</dbReference>
<protein>
    <recommendedName>
        <fullName evidence="12">Mitochondrial import receptor subunit TOM40</fullName>
    </recommendedName>
</protein>
<keyword evidence="9" id="KW-0472">Membrane</keyword>
<dbReference type="GO" id="GO:0008320">
    <property type="term" value="F:protein transmembrane transporter activity"/>
    <property type="evidence" value="ECO:0007669"/>
    <property type="project" value="InterPro"/>
</dbReference>
<evidence type="ECO:0000256" key="5">
    <source>
        <dbReference type="ARBA" id="ARBA00022692"/>
    </source>
</evidence>
<evidence type="ECO:0000256" key="3">
    <source>
        <dbReference type="ARBA" id="ARBA00022448"/>
    </source>
</evidence>
<evidence type="ECO:0000313" key="10">
    <source>
        <dbReference type="EMBL" id="KAK2070753.1"/>
    </source>
</evidence>
<sequence>MTSSSELPLAFLTKNPVFNCISDVYSSFQERRAALGLGNPGTVDGISKEVQRDVLLNNLMFTGLRADVTKPFSLTPLFQVSHQFAIGERLNPYTFLGMYGTNKMFLQGNLDNEGSLSTRFNYRLGPKKKSTLKTQFQISPGGTGQDMAQFEHEYTGDDFTTSVKAINPGYLEGGLTGVLIGSYLQAVTPKLSFGLEAFWQRPSLSQGPDTAVSYFARYKSTDWAATCHLVSSQGTVNTSFWKRLSEKVQAGVDMTLSLIAGAGGMMGPMQKEGVTTFGAKYDFRMSTFRAQLDTKGKLSVYFEKRVAAPVQLQIGAEVDHATQQAKIGVGISIETGNEELMEQQDAMGAMPTPDIPF</sequence>
<comment type="subcellular location">
    <subcellularLocation>
        <location evidence="1">Mitochondrion outer membrane</location>
        <topology evidence="1">Multi-pass membrane protein</topology>
    </subcellularLocation>
</comment>
<evidence type="ECO:0000256" key="1">
    <source>
        <dbReference type="ARBA" id="ARBA00004374"/>
    </source>
</evidence>
<reference evidence="10" key="1">
    <citation type="journal article" date="2023" name="Mol. Plant Microbe Interact.">
        <title>Elucidating the Obligate Nature and Biological Capacity of an Invasive Fungal Corn Pathogen.</title>
        <authorList>
            <person name="MacCready J.S."/>
            <person name="Roggenkamp E.M."/>
            <person name="Gdanetz K."/>
            <person name="Chilvers M.I."/>
        </authorList>
    </citation>
    <scope>NUCLEOTIDE SEQUENCE</scope>
    <source>
        <strain evidence="10">PM02</strain>
    </source>
</reference>
<keyword evidence="6" id="KW-1000">Mitochondrion outer membrane</keyword>
<organism evidence="10 11">
    <name type="scientific">Phyllachora maydis</name>
    <dbReference type="NCBI Taxonomy" id="1825666"/>
    <lineage>
        <taxon>Eukaryota</taxon>
        <taxon>Fungi</taxon>
        <taxon>Dikarya</taxon>
        <taxon>Ascomycota</taxon>
        <taxon>Pezizomycotina</taxon>
        <taxon>Sordariomycetes</taxon>
        <taxon>Sordariomycetidae</taxon>
        <taxon>Phyllachorales</taxon>
        <taxon>Phyllachoraceae</taxon>
        <taxon>Phyllachora</taxon>
    </lineage>
</organism>